<proteinExistence type="predicted"/>
<sequence length="70" mass="8243">MEHYREVLPRERHETKEKRTTKTTRRLIVGEESGDINELADAFVKNLRNQLKIQPDESSKSYQEMVARGV</sequence>
<reference evidence="2 3" key="1">
    <citation type="submission" date="2024-05" db="EMBL/GenBank/DDBJ databases">
        <title>Haplotype-resolved chromosome-level genome assembly of Huyou (Citrus changshanensis).</title>
        <authorList>
            <person name="Miao C."/>
            <person name="Chen W."/>
            <person name="Wu Y."/>
            <person name="Wang L."/>
            <person name="Zhao S."/>
            <person name="Grierson D."/>
            <person name="Xu C."/>
            <person name="Chen K."/>
        </authorList>
    </citation>
    <scope>NUCLEOTIDE SEQUENCE [LARGE SCALE GENOMIC DNA]</scope>
    <source>
        <strain evidence="2">01-14</strain>
        <tissue evidence="2">Leaf</tissue>
    </source>
</reference>
<protein>
    <submittedName>
        <fullName evidence="2">Uncharacterized protein</fullName>
    </submittedName>
</protein>
<evidence type="ECO:0000256" key="1">
    <source>
        <dbReference type="SAM" id="MobiDB-lite"/>
    </source>
</evidence>
<keyword evidence="3" id="KW-1185">Reference proteome</keyword>
<dbReference type="EMBL" id="JBCGBO010000002">
    <property type="protein sequence ID" value="KAK9220739.1"/>
    <property type="molecule type" value="Genomic_DNA"/>
</dbReference>
<dbReference type="Pfam" id="PF05553">
    <property type="entry name" value="DUF761"/>
    <property type="match status" value="1"/>
</dbReference>
<evidence type="ECO:0000313" key="3">
    <source>
        <dbReference type="Proteomes" id="UP001428341"/>
    </source>
</evidence>
<gene>
    <name evidence="2" type="ORF">WN944_009162</name>
</gene>
<dbReference type="Proteomes" id="UP001428341">
    <property type="component" value="Unassembled WGS sequence"/>
</dbReference>
<feature type="compositionally biased region" description="Basic and acidic residues" evidence="1">
    <location>
        <begin position="1"/>
        <end position="20"/>
    </location>
</feature>
<evidence type="ECO:0000313" key="2">
    <source>
        <dbReference type="EMBL" id="KAK9220739.1"/>
    </source>
</evidence>
<feature type="region of interest" description="Disordered" evidence="1">
    <location>
        <begin position="1"/>
        <end position="22"/>
    </location>
</feature>
<organism evidence="2 3">
    <name type="scientific">Citrus x changshan-huyou</name>
    <dbReference type="NCBI Taxonomy" id="2935761"/>
    <lineage>
        <taxon>Eukaryota</taxon>
        <taxon>Viridiplantae</taxon>
        <taxon>Streptophyta</taxon>
        <taxon>Embryophyta</taxon>
        <taxon>Tracheophyta</taxon>
        <taxon>Spermatophyta</taxon>
        <taxon>Magnoliopsida</taxon>
        <taxon>eudicotyledons</taxon>
        <taxon>Gunneridae</taxon>
        <taxon>Pentapetalae</taxon>
        <taxon>rosids</taxon>
        <taxon>malvids</taxon>
        <taxon>Sapindales</taxon>
        <taxon>Rutaceae</taxon>
        <taxon>Aurantioideae</taxon>
        <taxon>Citrus</taxon>
    </lineage>
</organism>
<dbReference type="InterPro" id="IPR008480">
    <property type="entry name" value="DUF761_pln"/>
</dbReference>
<comment type="caution">
    <text evidence="2">The sequence shown here is derived from an EMBL/GenBank/DDBJ whole genome shotgun (WGS) entry which is preliminary data.</text>
</comment>
<dbReference type="AlphaFoldDB" id="A0AAP0QZK9"/>
<accession>A0AAP0QZK9</accession>
<name>A0AAP0QZK9_9ROSI</name>